<dbReference type="EMBL" id="JANSHE010000325">
    <property type="protein sequence ID" value="KAJ3012477.1"/>
    <property type="molecule type" value="Genomic_DNA"/>
</dbReference>
<gene>
    <name evidence="1" type="ORF">NUW54_g1860</name>
</gene>
<protein>
    <submittedName>
        <fullName evidence="1">Uncharacterized protein</fullName>
    </submittedName>
</protein>
<sequence>MSAQSPIRALDNDCLERIFVELRPKQGLRSLSLTCRWLRDACSDVLFERCIAYSNALRHPAEAFPPPHLWRHIRVLRMRGCFIWDPEYSDVESISDSTYQAVSDTVGREDILTDVLYAMPRLSTVVVHGVGERGVPWPILKVFLSAPQLSTFVVFGRLFSGETIASKASFSPGAITTFRYVHRNKRVRFTSSPAEKHVVRTVLERLSPTLHVLHLPSDSVPYRKLDRWDWSLLRELQLRGDGRRLLDYGVPLISILSRMPRLRSLSLKLARSGSEPLGAIWPPQLLSQKNPLARTGVANHDLASSRRTAAQASALDSAGPASPVLASPLLPRAFICHIPLSAKIRQAATRLGPQNPLGFDDSNDIPLLRLVARSYPDLQYLQLCRYRMSEDLAQAPVVGTILYALRRGDIDTVIQESMSDALSPLRNLRALRLFLDFNHLLVDSDEWEGYDFDETDNLAVTAARHFARRASPTLQSIVVLEADERRVDMREFGVVRDPDGEPSVYWTDSYPPKRADASSDSDSLEI</sequence>
<comment type="caution">
    <text evidence="1">The sequence shown here is derived from an EMBL/GenBank/DDBJ whole genome shotgun (WGS) entry which is preliminary data.</text>
</comment>
<dbReference type="Proteomes" id="UP001144978">
    <property type="component" value="Unassembled WGS sequence"/>
</dbReference>
<keyword evidence="2" id="KW-1185">Reference proteome</keyword>
<organism evidence="1 2">
    <name type="scientific">Trametes sanguinea</name>
    <dbReference type="NCBI Taxonomy" id="158606"/>
    <lineage>
        <taxon>Eukaryota</taxon>
        <taxon>Fungi</taxon>
        <taxon>Dikarya</taxon>
        <taxon>Basidiomycota</taxon>
        <taxon>Agaricomycotina</taxon>
        <taxon>Agaricomycetes</taxon>
        <taxon>Polyporales</taxon>
        <taxon>Polyporaceae</taxon>
        <taxon>Trametes</taxon>
    </lineage>
</organism>
<reference evidence="1" key="1">
    <citation type="submission" date="2022-08" db="EMBL/GenBank/DDBJ databases">
        <title>Genome Sequence of Pycnoporus sanguineus.</title>
        <authorList>
            <person name="Buettner E."/>
        </authorList>
    </citation>
    <scope>NUCLEOTIDE SEQUENCE</scope>
    <source>
        <strain evidence="1">CG-C14</strain>
    </source>
</reference>
<evidence type="ECO:0000313" key="1">
    <source>
        <dbReference type="EMBL" id="KAJ3012477.1"/>
    </source>
</evidence>
<evidence type="ECO:0000313" key="2">
    <source>
        <dbReference type="Proteomes" id="UP001144978"/>
    </source>
</evidence>
<name>A0ACC1Q565_9APHY</name>
<accession>A0ACC1Q565</accession>
<proteinExistence type="predicted"/>